<evidence type="ECO:0000313" key="1">
    <source>
        <dbReference type="EMBL" id="KAL0945248.1"/>
    </source>
</evidence>
<comment type="caution">
    <text evidence="1">The sequence shown here is derived from an EMBL/GenBank/DDBJ whole genome shotgun (WGS) entry which is preliminary data.</text>
</comment>
<reference evidence="2" key="1">
    <citation type="submission" date="2024-06" db="EMBL/GenBank/DDBJ databases">
        <title>Multi-omics analyses provide insights into the biosynthesis of the anticancer antibiotic pleurotin in Hohenbuehelia grisea.</title>
        <authorList>
            <person name="Weaver J.A."/>
            <person name="Alberti F."/>
        </authorList>
    </citation>
    <scope>NUCLEOTIDE SEQUENCE [LARGE SCALE GENOMIC DNA]</scope>
    <source>
        <strain evidence="2">T-177</strain>
    </source>
</reference>
<organism evidence="1 2">
    <name type="scientific">Hohenbuehelia grisea</name>
    <dbReference type="NCBI Taxonomy" id="104357"/>
    <lineage>
        <taxon>Eukaryota</taxon>
        <taxon>Fungi</taxon>
        <taxon>Dikarya</taxon>
        <taxon>Basidiomycota</taxon>
        <taxon>Agaricomycotina</taxon>
        <taxon>Agaricomycetes</taxon>
        <taxon>Agaricomycetidae</taxon>
        <taxon>Agaricales</taxon>
        <taxon>Pleurotineae</taxon>
        <taxon>Pleurotaceae</taxon>
        <taxon>Hohenbuehelia</taxon>
    </lineage>
</organism>
<gene>
    <name evidence="1" type="ORF">HGRIS_000759</name>
</gene>
<proteinExistence type="predicted"/>
<dbReference type="EMBL" id="JASNQZ010000018">
    <property type="protein sequence ID" value="KAL0945248.1"/>
    <property type="molecule type" value="Genomic_DNA"/>
</dbReference>
<protein>
    <submittedName>
        <fullName evidence="1">Uncharacterized protein</fullName>
    </submittedName>
</protein>
<dbReference type="Proteomes" id="UP001556367">
    <property type="component" value="Unassembled WGS sequence"/>
</dbReference>
<evidence type="ECO:0000313" key="2">
    <source>
        <dbReference type="Proteomes" id="UP001556367"/>
    </source>
</evidence>
<sequence>MVLCCMGMADLAFGPPVCAQALVVAFLPYQHRLIASTHLSWFSSKHPRLLLIPYPPSTLSSPVVSIISHVLRCPGNFKNTALRTHQPLIDDAESTYLSIIFPPRLSSRCILAFSVTIPLFLAPDLISCNSQESYLCIMYTTHRLSPYSFLPPISFPMYHTIQSLPRFGLLLIILFSRCSGTDLCMYKDQPLLTSSVELFCLVLRLCAFLLPLEIHPPNIYLTIIVFRTFDVDSVSLLYSSFSSCCSCIYSLGCCAMKLDSHW</sequence>
<accession>A0ABR3IPM9</accession>
<keyword evidence="2" id="KW-1185">Reference proteome</keyword>
<name>A0ABR3IPM9_9AGAR</name>